<accession>A0AAD5Q3D0</accession>
<evidence type="ECO:0000256" key="5">
    <source>
        <dbReference type="SAM" id="MobiDB-lite"/>
    </source>
</evidence>
<dbReference type="Pfam" id="PF01363">
    <property type="entry name" value="FYVE"/>
    <property type="match status" value="1"/>
</dbReference>
<dbReference type="SMART" id="SM00064">
    <property type="entry name" value="FYVE"/>
    <property type="match status" value="1"/>
</dbReference>
<dbReference type="InterPro" id="IPR003018">
    <property type="entry name" value="GAF"/>
</dbReference>
<keyword evidence="2 4" id="KW-0863">Zinc-finger</keyword>
<dbReference type="AlphaFoldDB" id="A0AAD5Q3D0"/>
<evidence type="ECO:0000313" key="9">
    <source>
        <dbReference type="Proteomes" id="UP001209570"/>
    </source>
</evidence>
<feature type="domain" description="FYVE-type" evidence="7">
    <location>
        <begin position="36"/>
        <end position="96"/>
    </location>
</feature>
<keyword evidence="1" id="KW-0479">Metal-binding</keyword>
<keyword evidence="6" id="KW-0812">Transmembrane</keyword>
<name>A0AAD5Q3D0_PYTIN</name>
<gene>
    <name evidence="8" type="ORF">P43SY_003761</name>
</gene>
<proteinExistence type="predicted"/>
<evidence type="ECO:0000259" key="7">
    <source>
        <dbReference type="PROSITE" id="PS50178"/>
    </source>
</evidence>
<feature type="region of interest" description="Disordered" evidence="5">
    <location>
        <begin position="123"/>
        <end position="150"/>
    </location>
</feature>
<dbReference type="PANTHER" id="PTHR43102">
    <property type="entry name" value="SLR1143 PROTEIN"/>
    <property type="match status" value="1"/>
</dbReference>
<dbReference type="Pfam" id="PF01590">
    <property type="entry name" value="GAF"/>
    <property type="match status" value="1"/>
</dbReference>
<dbReference type="InterPro" id="IPR013083">
    <property type="entry name" value="Znf_RING/FYVE/PHD"/>
</dbReference>
<evidence type="ECO:0000256" key="3">
    <source>
        <dbReference type="ARBA" id="ARBA00022833"/>
    </source>
</evidence>
<dbReference type="SUPFAM" id="SSF57903">
    <property type="entry name" value="FYVE/PHD zinc finger"/>
    <property type="match status" value="1"/>
</dbReference>
<evidence type="ECO:0000256" key="1">
    <source>
        <dbReference type="ARBA" id="ARBA00022723"/>
    </source>
</evidence>
<dbReference type="SUPFAM" id="SSF55781">
    <property type="entry name" value="GAF domain-like"/>
    <property type="match status" value="1"/>
</dbReference>
<evidence type="ECO:0000256" key="2">
    <source>
        <dbReference type="ARBA" id="ARBA00022771"/>
    </source>
</evidence>
<keyword evidence="6" id="KW-1133">Transmembrane helix</keyword>
<evidence type="ECO:0000313" key="8">
    <source>
        <dbReference type="EMBL" id="KAJ0394731.1"/>
    </source>
</evidence>
<dbReference type="PROSITE" id="PS50178">
    <property type="entry name" value="ZF_FYVE"/>
    <property type="match status" value="1"/>
</dbReference>
<dbReference type="InterPro" id="IPR011011">
    <property type="entry name" value="Znf_FYVE_PHD"/>
</dbReference>
<feature type="compositionally biased region" description="Polar residues" evidence="5">
    <location>
        <begin position="126"/>
        <end position="135"/>
    </location>
</feature>
<evidence type="ECO:0000256" key="6">
    <source>
        <dbReference type="SAM" id="Phobius"/>
    </source>
</evidence>
<evidence type="ECO:0000256" key="4">
    <source>
        <dbReference type="PROSITE-ProRule" id="PRU00091"/>
    </source>
</evidence>
<feature type="compositionally biased region" description="Low complexity" evidence="5">
    <location>
        <begin position="137"/>
        <end position="150"/>
    </location>
</feature>
<comment type="caution">
    <text evidence="8">The sequence shown here is derived from an EMBL/GenBank/DDBJ whole genome shotgun (WGS) entry which is preliminary data.</text>
</comment>
<dbReference type="EMBL" id="JAKCXM010000388">
    <property type="protein sequence ID" value="KAJ0394731.1"/>
    <property type="molecule type" value="Genomic_DNA"/>
</dbReference>
<keyword evidence="9" id="KW-1185">Reference proteome</keyword>
<dbReference type="InterPro" id="IPR029016">
    <property type="entry name" value="GAF-like_dom_sf"/>
</dbReference>
<keyword evidence="6" id="KW-0472">Membrane</keyword>
<sequence length="485" mass="53464">MSMYPLAELYGGANESDTSRHPHILPGVSFARWKRDERAPRCDVCTRKFSLLRRRHHCRACGEICCRNCVDFRLVDVPGIGPDIAYACRRCIERHDRKPSLVEDLATLARSFDQRHQTRVNVRPGRSNTTFSNSHGPAAARRPAARSGSASVASSPTHCFMPPSPHGVTTLSPMASAVTPVVSPRRWTTDFKVIISQARHARLQITCLMIRDYLECKGGAIVLLEDSHVWVVAHKGLRASTLHSDTFLSICHQAVKSKESFTASRPLDRSKSIESNVSAATSRDHCRFFGAAPIFHHDKQFSTIGCLVALDTKPRDDIAARRTLASLERLARVVGDALLAEQNLLRIFTSGDFKIFAADGLSTASLSSAPGTAAPSCIGTLSPRYGTVQSPPAHDSGDLRRSRSFIFGNETSFFERYAEDAETNAKPPLKAVSTSSHLLNALLSLFRKLKFSLLLFSGFLLLTLETCLSLCLLLHLKELFLLLLI</sequence>
<feature type="transmembrane region" description="Helical" evidence="6">
    <location>
        <begin position="453"/>
        <end position="476"/>
    </location>
</feature>
<dbReference type="Proteomes" id="UP001209570">
    <property type="component" value="Unassembled WGS sequence"/>
</dbReference>
<keyword evidence="3" id="KW-0862">Zinc</keyword>
<dbReference type="InterPro" id="IPR000306">
    <property type="entry name" value="Znf_FYVE"/>
</dbReference>
<dbReference type="Gene3D" id="3.30.450.40">
    <property type="match status" value="1"/>
</dbReference>
<dbReference type="PANTHER" id="PTHR43102:SF2">
    <property type="entry name" value="GAF DOMAIN-CONTAINING PROTEIN"/>
    <property type="match status" value="1"/>
</dbReference>
<dbReference type="Gene3D" id="3.30.40.10">
    <property type="entry name" value="Zinc/RING finger domain, C3HC4 (zinc finger)"/>
    <property type="match status" value="1"/>
</dbReference>
<reference evidence="8" key="1">
    <citation type="submission" date="2021-12" db="EMBL/GenBank/DDBJ databases">
        <title>Prjna785345.</title>
        <authorList>
            <person name="Rujirawat T."/>
            <person name="Krajaejun T."/>
        </authorList>
    </citation>
    <scope>NUCLEOTIDE SEQUENCE</scope>
    <source>
        <strain evidence="8">Pi057C3</strain>
    </source>
</reference>
<protein>
    <recommendedName>
        <fullName evidence="7">FYVE-type domain-containing protein</fullName>
    </recommendedName>
</protein>
<dbReference type="GO" id="GO:0008270">
    <property type="term" value="F:zinc ion binding"/>
    <property type="evidence" value="ECO:0007669"/>
    <property type="project" value="UniProtKB-KW"/>
</dbReference>
<organism evidence="8 9">
    <name type="scientific">Pythium insidiosum</name>
    <name type="common">Pythiosis disease agent</name>
    <dbReference type="NCBI Taxonomy" id="114742"/>
    <lineage>
        <taxon>Eukaryota</taxon>
        <taxon>Sar</taxon>
        <taxon>Stramenopiles</taxon>
        <taxon>Oomycota</taxon>
        <taxon>Peronosporomycetes</taxon>
        <taxon>Pythiales</taxon>
        <taxon>Pythiaceae</taxon>
        <taxon>Pythium</taxon>
    </lineage>
</organism>
<dbReference type="InterPro" id="IPR017455">
    <property type="entry name" value="Znf_FYVE-rel"/>
</dbReference>